<feature type="domain" description="NlpC/P60" evidence="6">
    <location>
        <begin position="68"/>
        <end position="189"/>
    </location>
</feature>
<dbReference type="PANTHER" id="PTHR47053">
    <property type="entry name" value="MUREIN DD-ENDOPEPTIDASE MEPH-RELATED"/>
    <property type="match status" value="1"/>
</dbReference>
<dbReference type="InterPro" id="IPR000064">
    <property type="entry name" value="NLP_P60_dom"/>
</dbReference>
<dbReference type="InterPro" id="IPR051202">
    <property type="entry name" value="Peptidase_C40"/>
</dbReference>
<evidence type="ECO:0000313" key="7">
    <source>
        <dbReference type="EMBL" id="MBL0386488.1"/>
    </source>
</evidence>
<evidence type="ECO:0000256" key="2">
    <source>
        <dbReference type="ARBA" id="ARBA00022670"/>
    </source>
</evidence>
<evidence type="ECO:0000256" key="3">
    <source>
        <dbReference type="ARBA" id="ARBA00022801"/>
    </source>
</evidence>
<comment type="caution">
    <text evidence="7">The sequence shown here is derived from an EMBL/GenBank/DDBJ whole genome shotgun (WGS) entry which is preliminary data.</text>
</comment>
<proteinExistence type="inferred from homology"/>
<evidence type="ECO:0000313" key="8">
    <source>
        <dbReference type="Proteomes" id="UP000602284"/>
    </source>
</evidence>
<dbReference type="PANTHER" id="PTHR47053:SF1">
    <property type="entry name" value="MUREIN DD-ENDOPEPTIDASE MEPH-RELATED"/>
    <property type="match status" value="1"/>
</dbReference>
<organism evidence="7 8">
    <name type="scientific">Tumebacillus amylolyticus</name>
    <dbReference type="NCBI Taxonomy" id="2801339"/>
    <lineage>
        <taxon>Bacteria</taxon>
        <taxon>Bacillati</taxon>
        <taxon>Bacillota</taxon>
        <taxon>Bacilli</taxon>
        <taxon>Bacillales</taxon>
        <taxon>Alicyclobacillaceae</taxon>
        <taxon>Tumebacillus</taxon>
    </lineage>
</organism>
<dbReference type="PROSITE" id="PS51935">
    <property type="entry name" value="NLPC_P60"/>
    <property type="match status" value="1"/>
</dbReference>
<dbReference type="SUPFAM" id="SSF54001">
    <property type="entry name" value="Cysteine proteinases"/>
    <property type="match status" value="1"/>
</dbReference>
<keyword evidence="8" id="KW-1185">Reference proteome</keyword>
<comment type="similarity">
    <text evidence="1">Belongs to the peptidase C40 family.</text>
</comment>
<feature type="region of interest" description="Disordered" evidence="5">
    <location>
        <begin position="1"/>
        <end position="66"/>
    </location>
</feature>
<evidence type="ECO:0000256" key="4">
    <source>
        <dbReference type="ARBA" id="ARBA00022807"/>
    </source>
</evidence>
<dbReference type="Gene3D" id="3.90.1720.10">
    <property type="entry name" value="endopeptidase domain like (from Nostoc punctiforme)"/>
    <property type="match status" value="1"/>
</dbReference>
<name>A0ABS1JA29_9BACL</name>
<sequence>MESVTNLRVLLEEKRLQAPPPPPPPKLSSRGGLLQAPKPQQTQSTNRSAPESNPAPTILNQGQSGATATQTGKLAAVAVKYQGSPYAFGGTTPGGFDCSGFIQYVFQECGISLPRTTYEQIGAGIQVSRANLQPGDLVFFSCGGQSTSHAGIYLGDGRFIHADQTHGVHIAELSNTYWASAYQTGVRVR</sequence>
<dbReference type="EMBL" id="JAEQNB010000002">
    <property type="protein sequence ID" value="MBL0386488.1"/>
    <property type="molecule type" value="Genomic_DNA"/>
</dbReference>
<accession>A0ABS1JA29</accession>
<dbReference type="InterPro" id="IPR038765">
    <property type="entry name" value="Papain-like_cys_pep_sf"/>
</dbReference>
<dbReference type="Proteomes" id="UP000602284">
    <property type="component" value="Unassembled WGS sequence"/>
</dbReference>
<gene>
    <name evidence="7" type="ORF">JJB07_07490</name>
</gene>
<reference evidence="7 8" key="1">
    <citation type="submission" date="2021-01" db="EMBL/GenBank/DDBJ databases">
        <title>Tumebacillus sp. strain ITR2 16S ribosomal RNA gene Genome sequencing and assembly.</title>
        <authorList>
            <person name="Kang M."/>
        </authorList>
    </citation>
    <scope>NUCLEOTIDE SEQUENCE [LARGE SCALE GENOMIC DNA]</scope>
    <source>
        <strain evidence="7 8">ITR2</strain>
    </source>
</reference>
<evidence type="ECO:0000256" key="5">
    <source>
        <dbReference type="SAM" id="MobiDB-lite"/>
    </source>
</evidence>
<keyword evidence="3" id="KW-0378">Hydrolase</keyword>
<keyword evidence="2" id="KW-0645">Protease</keyword>
<evidence type="ECO:0000256" key="1">
    <source>
        <dbReference type="ARBA" id="ARBA00007074"/>
    </source>
</evidence>
<keyword evidence="4" id="KW-0788">Thiol protease</keyword>
<feature type="compositionally biased region" description="Polar residues" evidence="5">
    <location>
        <begin position="38"/>
        <end position="66"/>
    </location>
</feature>
<protein>
    <submittedName>
        <fullName evidence="7">C40 family peptidase</fullName>
    </submittedName>
</protein>
<dbReference type="Pfam" id="PF00877">
    <property type="entry name" value="NLPC_P60"/>
    <property type="match status" value="1"/>
</dbReference>
<evidence type="ECO:0000259" key="6">
    <source>
        <dbReference type="PROSITE" id="PS51935"/>
    </source>
</evidence>